<dbReference type="EMBL" id="SBLC01000011">
    <property type="protein sequence ID" value="RWY41476.1"/>
    <property type="molecule type" value="Genomic_DNA"/>
</dbReference>
<keyword evidence="2" id="KW-0472">Membrane</keyword>
<feature type="domain" description="VWFA" evidence="3">
    <location>
        <begin position="43"/>
        <end position="217"/>
    </location>
</feature>
<feature type="region of interest" description="Disordered" evidence="1">
    <location>
        <begin position="211"/>
        <end position="245"/>
    </location>
</feature>
<dbReference type="Gene3D" id="3.40.50.410">
    <property type="entry name" value="von Willebrand factor, type A domain"/>
    <property type="match status" value="1"/>
</dbReference>
<accession>A0A3S3UCT6</accession>
<organism evidence="4 5">
    <name type="scientific">Falsigemmobacter intermedius</name>
    <dbReference type="NCBI Taxonomy" id="1553448"/>
    <lineage>
        <taxon>Bacteria</taxon>
        <taxon>Pseudomonadati</taxon>
        <taxon>Pseudomonadota</taxon>
        <taxon>Alphaproteobacteria</taxon>
        <taxon>Rhodobacterales</taxon>
        <taxon>Paracoccaceae</taxon>
        <taxon>Falsigemmobacter</taxon>
    </lineage>
</organism>
<dbReference type="AlphaFoldDB" id="A0A3S3UCT6"/>
<evidence type="ECO:0000313" key="5">
    <source>
        <dbReference type="Proteomes" id="UP000287168"/>
    </source>
</evidence>
<dbReference type="SUPFAM" id="SSF53300">
    <property type="entry name" value="vWA-like"/>
    <property type="match status" value="1"/>
</dbReference>
<keyword evidence="5" id="KW-1185">Reference proteome</keyword>
<gene>
    <name evidence="4" type="ORF">EP867_09865</name>
</gene>
<evidence type="ECO:0000256" key="1">
    <source>
        <dbReference type="SAM" id="MobiDB-lite"/>
    </source>
</evidence>
<dbReference type="Proteomes" id="UP000287168">
    <property type="component" value="Unassembled WGS sequence"/>
</dbReference>
<sequence length="325" mass="34796">MDRSSGPSQRCAVRRGRVLLPSLVVLCALLTLVAPGVSRRAAVTDVLLVVDITRSMNVRDMAGESRLEFARSRLKAWIAGRPCGSRVALGLFTERRSLTLFEPLEVCADYASLTGALEGLDWRMAWEGDSLISRGLNHALSRAAALEAALLFVTDGHEAPPLPYEGPTAFRGESPGGVVLGVGGTEPAPIPKFDDLGREDGFYAAEDLQQAPARFGAPPPDAESRPGYHPRNNPYGEADLEGSEHLSRRQDAYLSDLSAARGLSYLTPEAGPDRIEAALRAAARVPARQMTLSQSLAPLFGAIGAALLAALWLASLFPRQTTRKT</sequence>
<name>A0A3S3UCT6_9RHOB</name>
<proteinExistence type="predicted"/>
<evidence type="ECO:0000313" key="4">
    <source>
        <dbReference type="EMBL" id="RWY41476.1"/>
    </source>
</evidence>
<comment type="caution">
    <text evidence="4">The sequence shown here is derived from an EMBL/GenBank/DDBJ whole genome shotgun (WGS) entry which is preliminary data.</text>
</comment>
<keyword evidence="2" id="KW-0812">Transmembrane</keyword>
<keyword evidence="2" id="KW-1133">Transmembrane helix</keyword>
<dbReference type="InterPro" id="IPR036465">
    <property type="entry name" value="vWFA_dom_sf"/>
</dbReference>
<protein>
    <submittedName>
        <fullName evidence="4">VWA domain-containing protein</fullName>
    </submittedName>
</protein>
<dbReference type="Pfam" id="PF13519">
    <property type="entry name" value="VWA_2"/>
    <property type="match status" value="1"/>
</dbReference>
<dbReference type="SMART" id="SM00327">
    <property type="entry name" value="VWA"/>
    <property type="match status" value="1"/>
</dbReference>
<dbReference type="OrthoDB" id="6206554at2"/>
<dbReference type="InterPro" id="IPR002035">
    <property type="entry name" value="VWF_A"/>
</dbReference>
<evidence type="ECO:0000256" key="2">
    <source>
        <dbReference type="SAM" id="Phobius"/>
    </source>
</evidence>
<feature type="transmembrane region" description="Helical" evidence="2">
    <location>
        <begin position="296"/>
        <end position="317"/>
    </location>
</feature>
<evidence type="ECO:0000259" key="3">
    <source>
        <dbReference type="SMART" id="SM00327"/>
    </source>
</evidence>
<reference evidence="4 5" key="1">
    <citation type="journal article" date="2015" name="Int. J. Syst. Evol. Microbiol.">
        <title>Gemmobacter intermedius sp. nov., isolated from a white stork (Ciconia ciconia).</title>
        <authorList>
            <person name="Kampfer P."/>
            <person name="Jerzak L."/>
            <person name="Wilharm G."/>
            <person name="Golke J."/>
            <person name="Busse H.J."/>
            <person name="Glaeser S.P."/>
        </authorList>
    </citation>
    <scope>NUCLEOTIDE SEQUENCE [LARGE SCALE GENOMIC DNA]</scope>
    <source>
        <strain evidence="4 5">119/4</strain>
    </source>
</reference>